<dbReference type="Proteomes" id="UP000035963">
    <property type="component" value="Unassembled WGS sequence"/>
</dbReference>
<protein>
    <submittedName>
        <fullName evidence="2">3-ketoacyl-ACP reductase</fullName>
        <ecNumber evidence="2">1.1.1.100</ecNumber>
    </submittedName>
</protein>
<dbReference type="PRINTS" id="PR00081">
    <property type="entry name" value="GDHRDH"/>
</dbReference>
<dbReference type="Pfam" id="PF13561">
    <property type="entry name" value="adh_short_C2"/>
    <property type="match status" value="1"/>
</dbReference>
<dbReference type="InterPro" id="IPR002347">
    <property type="entry name" value="SDR_fam"/>
</dbReference>
<dbReference type="PRINTS" id="PR00080">
    <property type="entry name" value="SDRFAMILY"/>
</dbReference>
<name>A0A0J1CJ13_9BURK</name>
<dbReference type="InterPro" id="IPR050259">
    <property type="entry name" value="SDR"/>
</dbReference>
<evidence type="ECO:0000313" key="2">
    <source>
        <dbReference type="EMBL" id="KLU20461.1"/>
    </source>
</evidence>
<keyword evidence="2" id="KW-0560">Oxidoreductase</keyword>
<gene>
    <name evidence="2" type="primary">fabG</name>
    <name evidence="2" type="ORF">EOS_41240</name>
</gene>
<dbReference type="OrthoDB" id="9804774at2"/>
<dbReference type="PANTHER" id="PTHR42879:SF2">
    <property type="entry name" value="3-OXOACYL-[ACYL-CARRIER-PROTEIN] REDUCTASE FABG"/>
    <property type="match status" value="1"/>
</dbReference>
<dbReference type="FunFam" id="3.40.50.720:FF:000338">
    <property type="entry name" value="3-oxoacyl-ACP reductase FabG"/>
    <property type="match status" value="1"/>
</dbReference>
<dbReference type="AlphaFoldDB" id="A0A0J1CJ13"/>
<dbReference type="Gene3D" id="3.40.50.720">
    <property type="entry name" value="NAD(P)-binding Rossmann-like Domain"/>
    <property type="match status" value="1"/>
</dbReference>
<dbReference type="EMBL" id="AEJF01000252">
    <property type="protein sequence ID" value="KLU20461.1"/>
    <property type="molecule type" value="Genomic_DNA"/>
</dbReference>
<dbReference type="PATRIC" id="fig|908627.4.peg.9267"/>
<comment type="similarity">
    <text evidence="1">Belongs to the short-chain dehydrogenases/reductases (SDR) family.</text>
</comment>
<accession>A0A0J1CJ13</accession>
<evidence type="ECO:0000313" key="3">
    <source>
        <dbReference type="Proteomes" id="UP000035963"/>
    </source>
</evidence>
<proteinExistence type="inferred from homology"/>
<keyword evidence="3" id="KW-1185">Reference proteome</keyword>
<dbReference type="EC" id="1.1.1.100" evidence="2"/>
<feature type="non-terminal residue" evidence="2">
    <location>
        <position position="1"/>
    </location>
</feature>
<dbReference type="PANTHER" id="PTHR42879">
    <property type="entry name" value="3-OXOACYL-(ACYL-CARRIER-PROTEIN) REDUCTASE"/>
    <property type="match status" value="1"/>
</dbReference>
<dbReference type="GO" id="GO:0004316">
    <property type="term" value="F:3-oxoacyl-[acyl-carrier-protein] reductase (NADPH) activity"/>
    <property type="evidence" value="ECO:0007669"/>
    <property type="project" value="UniProtKB-EC"/>
</dbReference>
<dbReference type="SUPFAM" id="SSF51735">
    <property type="entry name" value="NAD(P)-binding Rossmann-fold domains"/>
    <property type="match status" value="1"/>
</dbReference>
<evidence type="ECO:0000256" key="1">
    <source>
        <dbReference type="ARBA" id="ARBA00006484"/>
    </source>
</evidence>
<reference evidence="2 3" key="1">
    <citation type="journal article" date="2015" name="Genome Announc.">
        <title>Draft Genome Sequence of Burkholderia sp. Strain PML1(12), an Ectomycorrhizosphere-Inhabiting Bacterium with Effective Mineral-Weathering Ability.</title>
        <authorList>
            <person name="Uroz S."/>
            <person name="Oger P."/>
        </authorList>
    </citation>
    <scope>NUCLEOTIDE SEQUENCE [LARGE SCALE GENOMIC DNA]</scope>
    <source>
        <strain evidence="3">PML1(12)</strain>
    </source>
</reference>
<dbReference type="InterPro" id="IPR036291">
    <property type="entry name" value="NAD(P)-bd_dom_sf"/>
</dbReference>
<organism evidence="2 3">
    <name type="scientific">Caballeronia mineralivorans PML1(12)</name>
    <dbReference type="NCBI Taxonomy" id="908627"/>
    <lineage>
        <taxon>Bacteria</taxon>
        <taxon>Pseudomonadati</taxon>
        <taxon>Pseudomonadota</taxon>
        <taxon>Betaproteobacteria</taxon>
        <taxon>Burkholderiales</taxon>
        <taxon>Burkholderiaceae</taxon>
        <taxon>Caballeronia</taxon>
    </lineage>
</organism>
<comment type="caution">
    <text evidence="2">The sequence shown here is derived from an EMBL/GenBank/DDBJ whole genome shotgun (WGS) entry which is preliminary data.</text>
</comment>
<sequence>QGIGAAIAQVLAERGAHVIGLDVSQAQDALDQTMLALEDAWPSQGAHTALVADIAAPEAPATIAAALLAMGGIDIVVHNAGITRDKTIAKMTEAAWDSVIDVNLSAQERIDDLLLDRDVLHEGGRIVGVSSISGIAGNLGQTNYATSKAGVIGRVQSMAKPLRARGITINAVAPGFIETQMTARIPLGLREAGRRMNSMSQGGHPVDVAETIAWLASPACAGITGNVVRVCGQSLIGA</sequence>
<dbReference type="RefSeq" id="WP_047898013.1">
    <property type="nucleotide sequence ID" value="NZ_AEJF01000252.1"/>
</dbReference>